<feature type="non-terminal residue" evidence="2">
    <location>
        <position position="117"/>
    </location>
</feature>
<dbReference type="EMBL" id="KF117267">
    <property type="protein sequence ID" value="AIA84520.1"/>
    <property type="molecule type" value="Genomic_DNA"/>
</dbReference>
<evidence type="ECO:0000313" key="2">
    <source>
        <dbReference type="EMBL" id="AIA84520.1"/>
    </source>
</evidence>
<feature type="domain" description="Glycosyltransferase subfamily 4-like N-terminal" evidence="1">
    <location>
        <begin position="14"/>
        <end position="108"/>
    </location>
</feature>
<dbReference type="Pfam" id="PF13439">
    <property type="entry name" value="Glyco_transf_4"/>
    <property type="match status" value="1"/>
</dbReference>
<dbReference type="AlphaFoldDB" id="A0A060BUP7"/>
<evidence type="ECO:0000259" key="1">
    <source>
        <dbReference type="Pfam" id="PF13439"/>
    </source>
</evidence>
<name>A0A060BUP7_9FIRM</name>
<proteinExistence type="predicted"/>
<dbReference type="SUPFAM" id="SSF53756">
    <property type="entry name" value="UDP-Glycosyltransferase/glycogen phosphorylase"/>
    <property type="match status" value="1"/>
</dbReference>
<accession>A0A060BUP7</accession>
<dbReference type="InterPro" id="IPR028098">
    <property type="entry name" value="Glyco_trans_4-like_N"/>
</dbReference>
<dbReference type="Gene3D" id="3.40.50.2000">
    <property type="entry name" value="Glycogen Phosphorylase B"/>
    <property type="match status" value="1"/>
</dbReference>
<sequence length="117" mass="13061">MTRILHLIHTPRHSGAEILVRDLCLLHAKQGVHCAIASFCPAKSEFFPDIERLRQSGTRTYFPASEPSKPGRWLHYLRAMRDFAPDVVFAHSVIPSLYGRLAAAASIGRHPSYVGVL</sequence>
<organism evidence="2">
    <name type="scientific">uncultured Thermosediminibacter sp</name>
    <dbReference type="NCBI Taxonomy" id="585038"/>
    <lineage>
        <taxon>Bacteria</taxon>
        <taxon>Bacillati</taxon>
        <taxon>Bacillota</taxon>
        <taxon>Clostridia</taxon>
        <taxon>Thermosediminibacterales</taxon>
        <taxon>Thermosediminibacteraceae</taxon>
        <taxon>Thermosediminibacter</taxon>
        <taxon>environmental samples</taxon>
    </lineage>
</organism>
<reference evidence="2" key="1">
    <citation type="journal article" date="2013" name="Environ. Microbiol.">
        <title>Seasonally variable intestinal metagenomes of the red palm weevil (Rhynchophorus ferrugineus).</title>
        <authorList>
            <person name="Jia S."/>
            <person name="Zhang X."/>
            <person name="Zhang G."/>
            <person name="Yin A."/>
            <person name="Zhang S."/>
            <person name="Li F."/>
            <person name="Wang L."/>
            <person name="Zhao D."/>
            <person name="Yun Q."/>
            <person name="Tala"/>
            <person name="Wang J."/>
            <person name="Sun G."/>
            <person name="Baabdullah M."/>
            <person name="Yu X."/>
            <person name="Hu S."/>
            <person name="Al-Mssallem I.S."/>
            <person name="Yu J."/>
        </authorList>
    </citation>
    <scope>NUCLEOTIDE SEQUENCE</scope>
</reference>
<protein>
    <submittedName>
        <fullName evidence="2">CAZy families GT4 protein</fullName>
    </submittedName>
</protein>